<dbReference type="AlphaFoldDB" id="K9WND2"/>
<protein>
    <submittedName>
        <fullName evidence="1">Uncharacterized protein</fullName>
    </submittedName>
</protein>
<dbReference type="HOGENOM" id="CLU_3185860_0_0_3"/>
<evidence type="ECO:0000313" key="2">
    <source>
        <dbReference type="Proteomes" id="UP000010471"/>
    </source>
</evidence>
<gene>
    <name evidence="1" type="ORF">Mic7113_5690</name>
</gene>
<sequence>MSKRLRLGVDLTLRQTPLFCFPSQFIPYKKERVNQRLALLVRNHGL</sequence>
<accession>K9WND2</accession>
<dbReference type="EMBL" id="CP003630">
    <property type="protein sequence ID" value="AFZ21316.1"/>
    <property type="molecule type" value="Genomic_DNA"/>
</dbReference>
<name>K9WND2_9CYAN</name>
<organism evidence="1 2">
    <name type="scientific">Allocoleopsis franciscana PCC 7113</name>
    <dbReference type="NCBI Taxonomy" id="1173027"/>
    <lineage>
        <taxon>Bacteria</taxon>
        <taxon>Bacillati</taxon>
        <taxon>Cyanobacteriota</taxon>
        <taxon>Cyanophyceae</taxon>
        <taxon>Coleofasciculales</taxon>
        <taxon>Coleofasciculaceae</taxon>
        <taxon>Allocoleopsis</taxon>
        <taxon>Allocoleopsis franciscana</taxon>
    </lineage>
</organism>
<reference evidence="1 2" key="1">
    <citation type="submission" date="2012-06" db="EMBL/GenBank/DDBJ databases">
        <title>Finished chromosome of genome of Microcoleus sp. PCC 7113.</title>
        <authorList>
            <consortium name="US DOE Joint Genome Institute"/>
            <person name="Gugger M."/>
            <person name="Coursin T."/>
            <person name="Rippka R."/>
            <person name="Tandeau De Marsac N."/>
            <person name="Huntemann M."/>
            <person name="Wei C.-L."/>
            <person name="Han J."/>
            <person name="Detter J.C."/>
            <person name="Han C."/>
            <person name="Tapia R."/>
            <person name="Chen A."/>
            <person name="Kyrpides N."/>
            <person name="Mavromatis K."/>
            <person name="Markowitz V."/>
            <person name="Szeto E."/>
            <person name="Ivanova N."/>
            <person name="Pagani I."/>
            <person name="Pati A."/>
            <person name="Goodwin L."/>
            <person name="Nordberg H.P."/>
            <person name="Cantor M.N."/>
            <person name="Hua S.X."/>
            <person name="Woyke T."/>
            <person name="Kerfeld C.A."/>
        </authorList>
    </citation>
    <scope>NUCLEOTIDE SEQUENCE [LARGE SCALE GENOMIC DNA]</scope>
    <source>
        <strain evidence="1 2">PCC 7113</strain>
    </source>
</reference>
<dbReference type="KEGG" id="mic:Mic7113_5690"/>
<evidence type="ECO:0000313" key="1">
    <source>
        <dbReference type="EMBL" id="AFZ21316.1"/>
    </source>
</evidence>
<dbReference type="Proteomes" id="UP000010471">
    <property type="component" value="Chromosome"/>
</dbReference>
<keyword evidence="2" id="KW-1185">Reference proteome</keyword>
<proteinExistence type="predicted"/>